<proteinExistence type="predicted"/>
<dbReference type="RefSeq" id="WP_037312115.1">
    <property type="nucleotide sequence ID" value="NZ_FOWS01000001.1"/>
</dbReference>
<accession>A0A837D669</accession>
<reference evidence="2 3" key="1">
    <citation type="submission" date="2014-10" db="EMBL/GenBank/DDBJ databases">
        <title>Genome sequence of Micropolyspora internatus JCM3315.</title>
        <authorList>
            <person name="Shin S.-K."/>
            <person name="Yi H."/>
        </authorList>
    </citation>
    <scope>NUCLEOTIDE SEQUENCE [LARGE SCALE GENOMIC DNA]</scope>
    <source>
        <strain evidence="2 3">JCM 3315</strain>
    </source>
</reference>
<dbReference type="PANTHER" id="PTHR41252:SF1">
    <property type="entry name" value="BLR2505 PROTEIN"/>
    <property type="match status" value="1"/>
</dbReference>
<dbReference type="EMBL" id="JRZE01000006">
    <property type="protein sequence ID" value="KHF43100.1"/>
    <property type="molecule type" value="Genomic_DNA"/>
</dbReference>
<dbReference type="SUPFAM" id="SSF54427">
    <property type="entry name" value="NTF2-like"/>
    <property type="match status" value="1"/>
</dbReference>
<dbReference type="Pfam" id="PF12680">
    <property type="entry name" value="SnoaL_2"/>
    <property type="match status" value="1"/>
</dbReference>
<sequence>MSTANVQLIQSFEDRFVAGDLDYVLSILTDDIVVHEPANVPYPGNHRGKESFLKLAQAFGKVWDLQGPLDLDIMPAGDDRVLVLVRGDAIAKPTGNNFELRIAEIYTIRDGKISDIVVHYWDTAEIVEVTNGVKVLQGDRN</sequence>
<protein>
    <recommendedName>
        <fullName evidence="1">SnoaL-like domain-containing protein</fullName>
    </recommendedName>
</protein>
<dbReference type="Proteomes" id="UP000030848">
    <property type="component" value="Unassembled WGS sequence"/>
</dbReference>
<comment type="caution">
    <text evidence="2">The sequence shown here is derived from an EMBL/GenBank/DDBJ whole genome shotgun (WGS) entry which is preliminary data.</text>
</comment>
<dbReference type="AlphaFoldDB" id="A0A837D669"/>
<gene>
    <name evidence="2" type="ORF">MINT15_33020</name>
</gene>
<dbReference type="Gene3D" id="3.10.450.50">
    <property type="match status" value="1"/>
</dbReference>
<dbReference type="InterPro" id="IPR032710">
    <property type="entry name" value="NTF2-like_dom_sf"/>
</dbReference>
<dbReference type="PANTHER" id="PTHR41252">
    <property type="entry name" value="BLR2505 PROTEIN"/>
    <property type="match status" value="1"/>
</dbReference>
<name>A0A837D669_9PSEU</name>
<evidence type="ECO:0000313" key="2">
    <source>
        <dbReference type="EMBL" id="KHF43100.1"/>
    </source>
</evidence>
<dbReference type="InterPro" id="IPR037401">
    <property type="entry name" value="SnoaL-like"/>
</dbReference>
<organism evidence="2 3">
    <name type="scientific">Saccharomonospora viridis</name>
    <dbReference type="NCBI Taxonomy" id="1852"/>
    <lineage>
        <taxon>Bacteria</taxon>
        <taxon>Bacillati</taxon>
        <taxon>Actinomycetota</taxon>
        <taxon>Actinomycetes</taxon>
        <taxon>Pseudonocardiales</taxon>
        <taxon>Pseudonocardiaceae</taxon>
        <taxon>Saccharomonospora</taxon>
    </lineage>
</organism>
<evidence type="ECO:0000259" key="1">
    <source>
        <dbReference type="Pfam" id="PF12680"/>
    </source>
</evidence>
<feature type="domain" description="SnoaL-like" evidence="1">
    <location>
        <begin position="11"/>
        <end position="115"/>
    </location>
</feature>
<evidence type="ECO:0000313" key="3">
    <source>
        <dbReference type="Proteomes" id="UP000030848"/>
    </source>
</evidence>